<evidence type="ECO:0000256" key="4">
    <source>
        <dbReference type="ARBA" id="ARBA00022840"/>
    </source>
</evidence>
<evidence type="ECO:0000259" key="9">
    <source>
        <dbReference type="PROSITE" id="PS50929"/>
    </source>
</evidence>
<name>A0A450ST10_9GAMM</name>
<feature type="transmembrane region" description="Helical" evidence="7">
    <location>
        <begin position="166"/>
        <end position="184"/>
    </location>
</feature>
<evidence type="ECO:0000256" key="1">
    <source>
        <dbReference type="ARBA" id="ARBA00004651"/>
    </source>
</evidence>
<evidence type="ECO:0000259" key="8">
    <source>
        <dbReference type="PROSITE" id="PS50893"/>
    </source>
</evidence>
<keyword evidence="4 10" id="KW-0067">ATP-binding</keyword>
<dbReference type="InterPro" id="IPR003593">
    <property type="entry name" value="AAA+_ATPase"/>
</dbReference>
<dbReference type="InterPro" id="IPR003439">
    <property type="entry name" value="ABC_transporter-like_ATP-bd"/>
</dbReference>
<organism evidence="10">
    <name type="scientific">Candidatus Kentrum sp. DK</name>
    <dbReference type="NCBI Taxonomy" id="2126562"/>
    <lineage>
        <taxon>Bacteria</taxon>
        <taxon>Pseudomonadati</taxon>
        <taxon>Pseudomonadota</taxon>
        <taxon>Gammaproteobacteria</taxon>
        <taxon>Candidatus Kentrum</taxon>
    </lineage>
</organism>
<dbReference type="SUPFAM" id="SSF52540">
    <property type="entry name" value="P-loop containing nucleoside triphosphate hydrolases"/>
    <property type="match status" value="1"/>
</dbReference>
<dbReference type="PANTHER" id="PTHR24221">
    <property type="entry name" value="ATP-BINDING CASSETTE SUB-FAMILY B"/>
    <property type="match status" value="1"/>
</dbReference>
<dbReference type="SMART" id="SM00382">
    <property type="entry name" value="AAA"/>
    <property type="match status" value="1"/>
</dbReference>
<feature type="transmembrane region" description="Helical" evidence="7">
    <location>
        <begin position="134"/>
        <end position="160"/>
    </location>
</feature>
<dbReference type="PROSITE" id="PS50893">
    <property type="entry name" value="ABC_TRANSPORTER_2"/>
    <property type="match status" value="1"/>
</dbReference>
<dbReference type="CDD" id="cd07346">
    <property type="entry name" value="ABC_6TM_exporters"/>
    <property type="match status" value="1"/>
</dbReference>
<feature type="transmembrane region" description="Helical" evidence="7">
    <location>
        <begin position="62"/>
        <end position="80"/>
    </location>
</feature>
<reference evidence="10" key="1">
    <citation type="submission" date="2019-02" db="EMBL/GenBank/DDBJ databases">
        <authorList>
            <person name="Gruber-Vodicka R. H."/>
            <person name="Seah K. B. B."/>
        </authorList>
    </citation>
    <scope>NUCLEOTIDE SEQUENCE</scope>
    <source>
        <strain evidence="10">BECK_DK47</strain>
    </source>
</reference>
<proteinExistence type="predicted"/>
<feature type="transmembrane region" description="Helical" evidence="7">
    <location>
        <begin position="260"/>
        <end position="280"/>
    </location>
</feature>
<accession>A0A450ST10</accession>
<feature type="transmembrane region" description="Helical" evidence="7">
    <location>
        <begin position="300"/>
        <end position="318"/>
    </location>
</feature>
<protein>
    <submittedName>
        <fullName evidence="10">ATP-binding cassette, subfamily B/ATP-binding cassette, subfamily B, MsbA</fullName>
    </submittedName>
</protein>
<keyword evidence="2 7" id="KW-0812">Transmembrane</keyword>
<dbReference type="Gene3D" id="1.20.1560.10">
    <property type="entry name" value="ABC transporter type 1, transmembrane domain"/>
    <property type="match status" value="1"/>
</dbReference>
<sequence length="608" mass="68289">MPDPITARKSHPRRFLGLLKPYRWILLQCLILMLVISGVDMIHPLLFAEIIGRALPNQDMHLFMSCIGGILIVQLTGQGLQLWNGHMLRMAAGRVIVDIRRKMYAHIQRLSLRFFESRNPGEISSRLMVDTASLAFLVTGTVLQIIQSVFRAVLILGLLFWLDWRVALIALVVTPLHIVIYRLFRRRLAHESWKSTEKTAQTNGKTHEVFDAAKIVKSYSAERREVRTLFGQLRERHEIDLRADWLSGAWNAFTNSISHVGTAIVMLFCGLLVIWLDLAGFTSAQGKEAIQDGVVDFSAMIAYVGMLYAPISALINIADQIIPARVALARVYEILDLEPEVVDKPNALHRAISGKVEFDNVCFAYPMNRQVLSNISFQAEPGQVIALVGPSGAGKSTIANLIARFYDATVGVIRIDGIPITDYAQYALRNRIGIVLQETYLFQGTIQQNLLYGKPNATHGQVVEAARLANAHEFIQALPHGYDTLIGVHGARLSGGQRQRLAIARALIRDPRILILDEATSALDSASEIKVQEALDTLMENRTTFIIAHRLSTIRNADQILVLDRGRVVQRGAHDELTRQDGLFRRLYDPAWARQREREEEELSSEHR</sequence>
<evidence type="ECO:0000256" key="5">
    <source>
        <dbReference type="ARBA" id="ARBA00022989"/>
    </source>
</evidence>
<evidence type="ECO:0000313" key="10">
    <source>
        <dbReference type="EMBL" id="VFJ57189.1"/>
    </source>
</evidence>
<dbReference type="GO" id="GO:0016887">
    <property type="term" value="F:ATP hydrolysis activity"/>
    <property type="evidence" value="ECO:0007669"/>
    <property type="project" value="InterPro"/>
</dbReference>
<feature type="domain" description="ABC transmembrane type-1" evidence="9">
    <location>
        <begin position="30"/>
        <end position="321"/>
    </location>
</feature>
<dbReference type="GO" id="GO:0005886">
    <property type="term" value="C:plasma membrane"/>
    <property type="evidence" value="ECO:0007669"/>
    <property type="project" value="UniProtKB-SubCell"/>
</dbReference>
<evidence type="ECO:0000256" key="2">
    <source>
        <dbReference type="ARBA" id="ARBA00022692"/>
    </source>
</evidence>
<dbReference type="Pfam" id="PF00664">
    <property type="entry name" value="ABC_membrane"/>
    <property type="match status" value="1"/>
</dbReference>
<dbReference type="InterPro" id="IPR027417">
    <property type="entry name" value="P-loop_NTPase"/>
</dbReference>
<dbReference type="InterPro" id="IPR039421">
    <property type="entry name" value="Type_1_exporter"/>
</dbReference>
<gene>
    <name evidence="10" type="ORF">BECKDK2373B_GA0170837_10647</name>
</gene>
<dbReference type="InterPro" id="IPR036640">
    <property type="entry name" value="ABC1_TM_sf"/>
</dbReference>
<dbReference type="PROSITE" id="PS50929">
    <property type="entry name" value="ABC_TM1F"/>
    <property type="match status" value="1"/>
</dbReference>
<comment type="subcellular location">
    <subcellularLocation>
        <location evidence="1">Cell membrane</location>
        <topology evidence="1">Multi-pass membrane protein</topology>
    </subcellularLocation>
</comment>
<evidence type="ECO:0000256" key="7">
    <source>
        <dbReference type="SAM" id="Phobius"/>
    </source>
</evidence>
<feature type="domain" description="ABC transporter" evidence="8">
    <location>
        <begin position="356"/>
        <end position="590"/>
    </location>
</feature>
<dbReference type="GO" id="GO:0005524">
    <property type="term" value="F:ATP binding"/>
    <property type="evidence" value="ECO:0007669"/>
    <property type="project" value="UniProtKB-KW"/>
</dbReference>
<dbReference type="GO" id="GO:0140359">
    <property type="term" value="F:ABC-type transporter activity"/>
    <property type="evidence" value="ECO:0007669"/>
    <property type="project" value="InterPro"/>
</dbReference>
<dbReference type="InterPro" id="IPR017871">
    <property type="entry name" value="ABC_transporter-like_CS"/>
</dbReference>
<keyword evidence="3" id="KW-0547">Nucleotide-binding</keyword>
<dbReference type="SUPFAM" id="SSF90123">
    <property type="entry name" value="ABC transporter transmembrane region"/>
    <property type="match status" value="1"/>
</dbReference>
<dbReference type="Pfam" id="PF00005">
    <property type="entry name" value="ABC_tran"/>
    <property type="match status" value="1"/>
</dbReference>
<dbReference type="PROSITE" id="PS00211">
    <property type="entry name" value="ABC_TRANSPORTER_1"/>
    <property type="match status" value="1"/>
</dbReference>
<dbReference type="EMBL" id="CAADEX010000064">
    <property type="protein sequence ID" value="VFJ57189.1"/>
    <property type="molecule type" value="Genomic_DNA"/>
</dbReference>
<dbReference type="Gene3D" id="3.40.50.300">
    <property type="entry name" value="P-loop containing nucleotide triphosphate hydrolases"/>
    <property type="match status" value="1"/>
</dbReference>
<dbReference type="InterPro" id="IPR011527">
    <property type="entry name" value="ABC1_TM_dom"/>
</dbReference>
<evidence type="ECO:0000256" key="3">
    <source>
        <dbReference type="ARBA" id="ARBA00022741"/>
    </source>
</evidence>
<dbReference type="AlphaFoldDB" id="A0A450ST10"/>
<keyword evidence="6 7" id="KW-0472">Membrane</keyword>
<dbReference type="FunFam" id="3.40.50.300:FF:000218">
    <property type="entry name" value="Multidrug ABC transporter ATP-binding protein"/>
    <property type="match status" value="1"/>
</dbReference>
<keyword evidence="5 7" id="KW-1133">Transmembrane helix</keyword>
<evidence type="ECO:0000256" key="6">
    <source>
        <dbReference type="ARBA" id="ARBA00023136"/>
    </source>
</evidence>
<feature type="transmembrane region" description="Helical" evidence="7">
    <location>
        <begin position="21"/>
        <end position="42"/>
    </location>
</feature>
<dbReference type="PANTHER" id="PTHR24221:SF654">
    <property type="entry name" value="ATP-BINDING CASSETTE SUB-FAMILY B MEMBER 6"/>
    <property type="match status" value="1"/>
</dbReference>